<accession>A0A1I0PSX5</accession>
<dbReference type="OrthoDB" id="9797178at2"/>
<keyword evidence="3" id="KW-1185">Reference proteome</keyword>
<protein>
    <submittedName>
        <fullName evidence="2">Quinol monooxygenase YgiN</fullName>
    </submittedName>
</protein>
<dbReference type="STRING" id="1173584.SAMN05444851_1865"/>
<evidence type="ECO:0000313" key="3">
    <source>
        <dbReference type="Proteomes" id="UP000199650"/>
    </source>
</evidence>
<dbReference type="PROSITE" id="PS51725">
    <property type="entry name" value="ABM"/>
    <property type="match status" value="1"/>
</dbReference>
<evidence type="ECO:0000259" key="1">
    <source>
        <dbReference type="PROSITE" id="PS51725"/>
    </source>
</evidence>
<dbReference type="EMBL" id="FOJB01000001">
    <property type="protein sequence ID" value="SEW17396.1"/>
    <property type="molecule type" value="Genomic_DNA"/>
</dbReference>
<keyword evidence="2" id="KW-0560">Oxidoreductase</keyword>
<dbReference type="RefSeq" id="WP_091430082.1">
    <property type="nucleotide sequence ID" value="NZ_FOJB01000001.1"/>
</dbReference>
<feature type="domain" description="ABM" evidence="1">
    <location>
        <begin position="4"/>
        <end position="94"/>
    </location>
</feature>
<dbReference type="AlphaFoldDB" id="A0A1I0PSX5"/>
<name>A0A1I0PSX5_9RHOB</name>
<dbReference type="Pfam" id="PF03992">
    <property type="entry name" value="ABM"/>
    <property type="match status" value="1"/>
</dbReference>
<proteinExistence type="predicted"/>
<evidence type="ECO:0000313" key="2">
    <source>
        <dbReference type="EMBL" id="SEW17396.1"/>
    </source>
</evidence>
<sequence>MPKIFLTGYIDVPEARRALAHDALPQHIALTRAEPGCLRFDVTEDETSPGRYLVSELFDSRVDFDAHQMRAAQSPWAAVTAGIPRHYTIEEVSA</sequence>
<dbReference type="SUPFAM" id="SSF54909">
    <property type="entry name" value="Dimeric alpha+beta barrel"/>
    <property type="match status" value="1"/>
</dbReference>
<dbReference type="Gene3D" id="3.30.70.100">
    <property type="match status" value="1"/>
</dbReference>
<reference evidence="2 3" key="1">
    <citation type="submission" date="2016-10" db="EMBL/GenBank/DDBJ databases">
        <authorList>
            <person name="de Groot N.N."/>
        </authorList>
    </citation>
    <scope>NUCLEOTIDE SEQUENCE [LARGE SCALE GENOMIC DNA]</scope>
    <source>
        <strain evidence="2 3">DSM 29439</strain>
    </source>
</reference>
<dbReference type="GO" id="GO:0004497">
    <property type="term" value="F:monooxygenase activity"/>
    <property type="evidence" value="ECO:0007669"/>
    <property type="project" value="UniProtKB-KW"/>
</dbReference>
<dbReference type="InterPro" id="IPR007138">
    <property type="entry name" value="ABM_dom"/>
</dbReference>
<dbReference type="Proteomes" id="UP000199650">
    <property type="component" value="Unassembled WGS sequence"/>
</dbReference>
<dbReference type="InterPro" id="IPR011008">
    <property type="entry name" value="Dimeric_a/b-barrel"/>
</dbReference>
<keyword evidence="2" id="KW-0503">Monooxygenase</keyword>
<organism evidence="2 3">
    <name type="scientific">Aliiroseovarius sediminilitoris</name>
    <dbReference type="NCBI Taxonomy" id="1173584"/>
    <lineage>
        <taxon>Bacteria</taxon>
        <taxon>Pseudomonadati</taxon>
        <taxon>Pseudomonadota</taxon>
        <taxon>Alphaproteobacteria</taxon>
        <taxon>Rhodobacterales</taxon>
        <taxon>Paracoccaceae</taxon>
        <taxon>Aliiroseovarius</taxon>
    </lineage>
</organism>
<gene>
    <name evidence="2" type="ORF">SAMN05444851_1865</name>
</gene>